<gene>
    <name evidence="1" type="primary">orf64</name>
    <name evidence="1" type="ORF">Eryt_120</name>
</gene>
<dbReference type="AlphaFoldDB" id="A0A1C9CEF6"/>
<proteinExistence type="predicted"/>
<evidence type="ECO:0000313" key="1">
    <source>
        <dbReference type="EMBL" id="AOM66788.1"/>
    </source>
</evidence>
<dbReference type="EMBL" id="KX284721">
    <property type="protein sequence ID" value="AOM66788.1"/>
    <property type="molecule type" value="Genomic_DNA"/>
</dbReference>
<sequence length="60" mass="6991">MTQNINNNTNLDAESNELYNYEETRPVGWSAGCLDEAIFYYLDCNYVNMCNLENNDNVEK</sequence>
<protein>
    <submittedName>
        <fullName evidence="1">Uncharacterized protein</fullName>
    </submittedName>
</protein>
<dbReference type="GeneID" id="29073962"/>
<accession>A0A1C9CEF6</accession>
<dbReference type="RefSeq" id="YP_009297445.1">
    <property type="nucleotide sequence ID" value="NC_031176.2"/>
</dbReference>
<organism evidence="1">
    <name type="scientific">Erythrotrichia carnea</name>
    <dbReference type="NCBI Taxonomy" id="35151"/>
    <lineage>
        <taxon>Eukaryota</taxon>
        <taxon>Rhodophyta</taxon>
        <taxon>Compsopogonophyceae</taxon>
        <taxon>Erythropeltidales</taxon>
        <taxon>Erythrotrichiaceae</taxon>
        <taxon>Erythrotrichia</taxon>
    </lineage>
</organism>
<reference evidence="1" key="1">
    <citation type="journal article" date="2016" name="BMC Biol.">
        <title>Parallel evolution of highly conserved plastid genome architecture in red seaweeds and seed plants.</title>
        <authorList>
            <person name="Lee J."/>
            <person name="Cho C.H."/>
            <person name="Park S.I."/>
            <person name="Choi J.W."/>
            <person name="Song H.S."/>
            <person name="West J.A."/>
            <person name="Bhattacharya D."/>
            <person name="Yoon H.S."/>
        </authorList>
    </citation>
    <scope>NUCLEOTIDE SEQUENCE</scope>
</reference>
<name>A0A1C9CEF6_9RHOD</name>
<geneLocation type="plastid" evidence="1"/>
<reference evidence="1" key="2">
    <citation type="submission" date="2017-07" db="EMBL/GenBank/DDBJ databases">
        <authorList>
            <person name="Sun Z.S."/>
            <person name="Albrecht U."/>
            <person name="Echele G."/>
            <person name="Lee C.C."/>
        </authorList>
    </citation>
    <scope>NUCLEOTIDE SEQUENCE</scope>
</reference>
<keyword evidence="1" id="KW-0934">Plastid</keyword>